<evidence type="ECO:0000313" key="3">
    <source>
        <dbReference type="EMBL" id="NYD21053.1"/>
    </source>
</evidence>
<evidence type="ECO:0000313" key="4">
    <source>
        <dbReference type="Proteomes" id="UP000521922"/>
    </source>
</evidence>
<evidence type="ECO:0000256" key="1">
    <source>
        <dbReference type="SAM" id="MobiDB-lite"/>
    </source>
</evidence>
<dbReference type="EMBL" id="JACCBB010000001">
    <property type="protein sequence ID" value="NYD21053.1"/>
    <property type="molecule type" value="Genomic_DNA"/>
</dbReference>
<dbReference type="RefSeq" id="WP_179749088.1">
    <property type="nucleotide sequence ID" value="NZ_BAAAGN010000038.1"/>
</dbReference>
<feature type="domain" description="YbaK/aminoacyl-tRNA synthetase-associated" evidence="2">
    <location>
        <begin position="58"/>
        <end position="174"/>
    </location>
</feature>
<dbReference type="SUPFAM" id="SSF55826">
    <property type="entry name" value="YbaK/ProRS associated domain"/>
    <property type="match status" value="1"/>
</dbReference>
<feature type="region of interest" description="Disordered" evidence="1">
    <location>
        <begin position="1"/>
        <end position="25"/>
    </location>
</feature>
<dbReference type="Gene3D" id="3.90.960.10">
    <property type="entry name" value="YbaK/aminoacyl-tRNA synthetase-associated domain"/>
    <property type="match status" value="1"/>
</dbReference>
<proteinExistence type="predicted"/>
<dbReference type="InterPro" id="IPR007214">
    <property type="entry name" value="YbaK/aa-tRNA-synth-assoc-dom"/>
</dbReference>
<dbReference type="GO" id="GO:0002161">
    <property type="term" value="F:aminoacyl-tRNA deacylase activity"/>
    <property type="evidence" value="ECO:0007669"/>
    <property type="project" value="InterPro"/>
</dbReference>
<dbReference type="Proteomes" id="UP000521922">
    <property type="component" value="Unassembled WGS sequence"/>
</dbReference>
<dbReference type="AlphaFoldDB" id="A0A7Y9ATF6"/>
<dbReference type="InterPro" id="IPR036754">
    <property type="entry name" value="YbaK/aa-tRNA-synt-asso_dom_sf"/>
</dbReference>
<evidence type="ECO:0000259" key="2">
    <source>
        <dbReference type="Pfam" id="PF04073"/>
    </source>
</evidence>
<keyword evidence="4" id="KW-1185">Reference proteome</keyword>
<sequence length="183" mass="19448">MRWTSRQEPPAGGGSLTGPPPEQSPTVLQLPVVECTAEALVDLDAAGEVREVPASLQDPADLARHLRVPVAAIAMTAVLRTRADQHLFVISSAAHPLFLPSLAAVLCEPELFRDGDADVLRRTGSVLGSASPLSLAEPLPTYVDVALAPQPEIWVPAGHPHAVFRTRYDELLRLTGGHPVELG</sequence>
<name>A0A7Y9ATF6_9ACTN</name>
<gene>
    <name evidence="3" type="ORF">BJ968_000593</name>
</gene>
<reference evidence="3 4" key="1">
    <citation type="submission" date="2020-07" db="EMBL/GenBank/DDBJ databases">
        <title>Sequencing the genomes of 1000 actinobacteria strains.</title>
        <authorList>
            <person name="Klenk H.-P."/>
        </authorList>
    </citation>
    <scope>NUCLEOTIDE SEQUENCE [LARGE SCALE GENOMIC DNA]</scope>
    <source>
        <strain evidence="3 4">DSM 7487</strain>
    </source>
</reference>
<dbReference type="Pfam" id="PF04073">
    <property type="entry name" value="tRNA_edit"/>
    <property type="match status" value="1"/>
</dbReference>
<comment type="caution">
    <text evidence="3">The sequence shown here is derived from an EMBL/GenBank/DDBJ whole genome shotgun (WGS) entry which is preliminary data.</text>
</comment>
<organism evidence="3 4">
    <name type="scientific">Kineococcus aurantiacus</name>
    <dbReference type="NCBI Taxonomy" id="37633"/>
    <lineage>
        <taxon>Bacteria</taxon>
        <taxon>Bacillati</taxon>
        <taxon>Actinomycetota</taxon>
        <taxon>Actinomycetes</taxon>
        <taxon>Kineosporiales</taxon>
        <taxon>Kineosporiaceae</taxon>
        <taxon>Kineococcus</taxon>
    </lineage>
</organism>
<protein>
    <submittedName>
        <fullName evidence="3">Prolyl-tRNA editing enzyme YbaK/EbsC (Cys-tRNA(Pro) deacylase)</fullName>
    </submittedName>
</protein>
<accession>A0A7Y9ATF6</accession>